<dbReference type="AlphaFoldDB" id="A0A2A5R078"/>
<dbReference type="EMBL" id="NXNI01000001">
    <property type="protein sequence ID" value="PCR92462.1"/>
    <property type="molecule type" value="Genomic_DNA"/>
</dbReference>
<sequence>MTDDSDSSDSIEGVVLDTTVLSNYAASDSVGFLTATFAHPLSVAAVKEELERGSKQGRPYLEEALRYLTGSGQTETIPVGSVQDRSIQQIQKLDYGERHALAYARDHGWALATDDMEARSAAETVDVPCTGSLGILIRGIENEEISVAEAESWHTT</sequence>
<dbReference type="InterPro" id="IPR021799">
    <property type="entry name" value="PIN-like_prokaryotic"/>
</dbReference>
<dbReference type="Pfam" id="PF11848">
    <property type="entry name" value="DUF3368"/>
    <property type="match status" value="1"/>
</dbReference>
<gene>
    <name evidence="1" type="ORF">CP557_19155</name>
</gene>
<evidence type="ECO:0008006" key="3">
    <source>
        <dbReference type="Google" id="ProtNLM"/>
    </source>
</evidence>
<name>A0A2A5R078_9EURY</name>
<dbReference type="OrthoDB" id="359097at2157"/>
<keyword evidence="2" id="KW-1185">Reference proteome</keyword>
<evidence type="ECO:0000313" key="2">
    <source>
        <dbReference type="Proteomes" id="UP000219689"/>
    </source>
</evidence>
<proteinExistence type="predicted"/>
<reference evidence="1 2" key="1">
    <citation type="submission" date="2017-09" db="EMBL/GenBank/DDBJ databases">
        <title>Genome sequences of Natrinema ejinorence JCM 13890T.</title>
        <authorList>
            <person name="Roh S.W."/>
            <person name="Kim Y.B."/>
            <person name="Kim J.Y."/>
        </authorList>
    </citation>
    <scope>NUCLEOTIDE SEQUENCE [LARGE SCALE GENOMIC DNA]</scope>
    <source>
        <strain evidence="1 2">JCM 13890</strain>
    </source>
</reference>
<dbReference type="InterPro" id="IPR029060">
    <property type="entry name" value="PIN-like_dom_sf"/>
</dbReference>
<dbReference type="Proteomes" id="UP000219689">
    <property type="component" value="Unassembled WGS sequence"/>
</dbReference>
<evidence type="ECO:0000313" key="1">
    <source>
        <dbReference type="EMBL" id="PCR92462.1"/>
    </source>
</evidence>
<protein>
    <recommendedName>
        <fullName evidence="3">PIN domain-containing protein</fullName>
    </recommendedName>
</protein>
<dbReference type="RefSeq" id="WP_097381384.1">
    <property type="nucleotide sequence ID" value="NZ_NXNI01000001.1"/>
</dbReference>
<comment type="caution">
    <text evidence="1">The sequence shown here is derived from an EMBL/GenBank/DDBJ whole genome shotgun (WGS) entry which is preliminary data.</text>
</comment>
<accession>A0A2A5R078</accession>
<dbReference type="SUPFAM" id="SSF88723">
    <property type="entry name" value="PIN domain-like"/>
    <property type="match status" value="1"/>
</dbReference>
<organism evidence="1 2">
    <name type="scientific">Natrinema ejinorense</name>
    <dbReference type="NCBI Taxonomy" id="373386"/>
    <lineage>
        <taxon>Archaea</taxon>
        <taxon>Methanobacteriati</taxon>
        <taxon>Methanobacteriota</taxon>
        <taxon>Stenosarchaea group</taxon>
        <taxon>Halobacteria</taxon>
        <taxon>Halobacteriales</taxon>
        <taxon>Natrialbaceae</taxon>
        <taxon>Natrinema</taxon>
    </lineage>
</organism>